<dbReference type="EC" id="2.7.7.18" evidence="11"/>
<comment type="pathway">
    <text evidence="2 11">Cofactor biosynthesis; NAD(+) biosynthesis; deamido-NAD(+) from nicotinate D-ribonucleotide: step 1/1.</text>
</comment>
<sequence length="218" mass="24615">MARIGLLGGCFNPVHNAHLRLALEVQEQLGLDSIECIPSAVPPHKPGQGMLDFDRRVEFLEAATASLPQVSVNTLEANRPGPSYTIDTLCRLRETRPDDSFWFILGACDLLMVPLWKRGLEIVNYANLAVANRVDDTLDGVIRFMGRTWPEAQRDGASTWRFLDGHQLDFVEIPRLDISSSQVRERWISQRSVYGLVPECIDSLLEQYEHEVATVWKA</sequence>
<dbReference type="STRING" id="1121442.SAMN02745702_00563"/>
<comment type="catalytic activity">
    <reaction evidence="10 11">
        <text>nicotinate beta-D-ribonucleotide + ATP + H(+) = deamido-NAD(+) + diphosphate</text>
        <dbReference type="Rhea" id="RHEA:22860"/>
        <dbReference type="ChEBI" id="CHEBI:15378"/>
        <dbReference type="ChEBI" id="CHEBI:30616"/>
        <dbReference type="ChEBI" id="CHEBI:33019"/>
        <dbReference type="ChEBI" id="CHEBI:57502"/>
        <dbReference type="ChEBI" id="CHEBI:58437"/>
        <dbReference type="EC" id="2.7.7.18"/>
    </reaction>
</comment>
<dbReference type="UniPathway" id="UPA00253">
    <property type="reaction ID" value="UER00332"/>
</dbReference>
<dbReference type="OrthoDB" id="5295945at2"/>
<evidence type="ECO:0000256" key="7">
    <source>
        <dbReference type="ARBA" id="ARBA00022741"/>
    </source>
</evidence>
<evidence type="ECO:0000256" key="4">
    <source>
        <dbReference type="ARBA" id="ARBA00022642"/>
    </source>
</evidence>
<comment type="function">
    <text evidence="1 11">Catalyzes the reversible adenylation of nicotinate mononucleotide (NaMN) to nicotinic acid adenine dinucleotide (NaAD).</text>
</comment>
<dbReference type="EMBL" id="FUYA01000001">
    <property type="protein sequence ID" value="SKA65506.1"/>
    <property type="molecule type" value="Genomic_DNA"/>
</dbReference>
<keyword evidence="5 11" id="KW-0808">Transferase</keyword>
<dbReference type="InterPro" id="IPR004821">
    <property type="entry name" value="Cyt_trans-like"/>
</dbReference>
<evidence type="ECO:0000256" key="1">
    <source>
        <dbReference type="ARBA" id="ARBA00002324"/>
    </source>
</evidence>
<dbReference type="Pfam" id="PF01467">
    <property type="entry name" value="CTP_transf_like"/>
    <property type="match status" value="1"/>
</dbReference>
<comment type="similarity">
    <text evidence="3 11">Belongs to the NadD family.</text>
</comment>
<dbReference type="Proteomes" id="UP000189733">
    <property type="component" value="Unassembled WGS sequence"/>
</dbReference>
<evidence type="ECO:0000313" key="14">
    <source>
        <dbReference type="Proteomes" id="UP000189733"/>
    </source>
</evidence>
<evidence type="ECO:0000256" key="5">
    <source>
        <dbReference type="ARBA" id="ARBA00022679"/>
    </source>
</evidence>
<dbReference type="Gene3D" id="3.40.50.620">
    <property type="entry name" value="HUPs"/>
    <property type="match status" value="1"/>
</dbReference>
<dbReference type="PANTHER" id="PTHR39321:SF3">
    <property type="entry name" value="PHOSPHOPANTETHEINE ADENYLYLTRANSFERASE"/>
    <property type="match status" value="1"/>
</dbReference>
<evidence type="ECO:0000256" key="11">
    <source>
        <dbReference type="HAMAP-Rule" id="MF_00244"/>
    </source>
</evidence>
<keyword evidence="9 11" id="KW-0520">NAD</keyword>
<dbReference type="AlphaFoldDB" id="A0A1T4VKP8"/>
<evidence type="ECO:0000256" key="2">
    <source>
        <dbReference type="ARBA" id="ARBA00005019"/>
    </source>
</evidence>
<keyword evidence="6 11" id="KW-0548">Nucleotidyltransferase</keyword>
<feature type="domain" description="Cytidyltransferase-like" evidence="12">
    <location>
        <begin position="6"/>
        <end position="186"/>
    </location>
</feature>
<accession>A0A1T4VKP8</accession>
<dbReference type="NCBIfam" id="TIGR00125">
    <property type="entry name" value="cyt_tran_rel"/>
    <property type="match status" value="1"/>
</dbReference>
<dbReference type="CDD" id="cd02165">
    <property type="entry name" value="NMNAT"/>
    <property type="match status" value="1"/>
</dbReference>
<evidence type="ECO:0000259" key="12">
    <source>
        <dbReference type="Pfam" id="PF01467"/>
    </source>
</evidence>
<organism evidence="13 14">
    <name type="scientific">Desulfobaculum bizertense DSM 18034</name>
    <dbReference type="NCBI Taxonomy" id="1121442"/>
    <lineage>
        <taxon>Bacteria</taxon>
        <taxon>Pseudomonadati</taxon>
        <taxon>Thermodesulfobacteriota</taxon>
        <taxon>Desulfovibrionia</taxon>
        <taxon>Desulfovibrionales</taxon>
        <taxon>Desulfovibrionaceae</taxon>
        <taxon>Desulfobaculum</taxon>
    </lineage>
</organism>
<dbReference type="GO" id="GO:0009435">
    <property type="term" value="P:NAD+ biosynthetic process"/>
    <property type="evidence" value="ECO:0007669"/>
    <property type="project" value="UniProtKB-UniRule"/>
</dbReference>
<dbReference type="InterPro" id="IPR014729">
    <property type="entry name" value="Rossmann-like_a/b/a_fold"/>
</dbReference>
<evidence type="ECO:0000256" key="9">
    <source>
        <dbReference type="ARBA" id="ARBA00023027"/>
    </source>
</evidence>
<protein>
    <recommendedName>
        <fullName evidence="11">Probable nicotinate-nucleotide adenylyltransferase</fullName>
        <ecNumber evidence="11">2.7.7.18</ecNumber>
    </recommendedName>
    <alternativeName>
        <fullName evidence="11">Deamido-NAD(+) diphosphorylase</fullName>
    </alternativeName>
    <alternativeName>
        <fullName evidence="11">Deamido-NAD(+) pyrophosphorylase</fullName>
    </alternativeName>
    <alternativeName>
        <fullName evidence="11">Nicotinate mononucleotide adenylyltransferase</fullName>
        <shortName evidence="11">NaMN adenylyltransferase</shortName>
    </alternativeName>
</protein>
<evidence type="ECO:0000256" key="3">
    <source>
        <dbReference type="ARBA" id="ARBA00009014"/>
    </source>
</evidence>
<name>A0A1T4VKP8_9BACT</name>
<dbReference type="RefSeq" id="WP_078683854.1">
    <property type="nucleotide sequence ID" value="NZ_FUYA01000001.1"/>
</dbReference>
<keyword evidence="4 11" id="KW-0662">Pyridine nucleotide biosynthesis</keyword>
<keyword evidence="8 11" id="KW-0067">ATP-binding</keyword>
<dbReference type="NCBIfam" id="TIGR00482">
    <property type="entry name" value="nicotinate (nicotinamide) nucleotide adenylyltransferase"/>
    <property type="match status" value="1"/>
</dbReference>
<evidence type="ECO:0000256" key="6">
    <source>
        <dbReference type="ARBA" id="ARBA00022695"/>
    </source>
</evidence>
<evidence type="ECO:0000313" key="13">
    <source>
        <dbReference type="EMBL" id="SKA65506.1"/>
    </source>
</evidence>
<evidence type="ECO:0000256" key="8">
    <source>
        <dbReference type="ARBA" id="ARBA00022840"/>
    </source>
</evidence>
<evidence type="ECO:0000256" key="10">
    <source>
        <dbReference type="ARBA" id="ARBA00048721"/>
    </source>
</evidence>
<reference evidence="13 14" key="1">
    <citation type="submission" date="2017-02" db="EMBL/GenBank/DDBJ databases">
        <authorList>
            <person name="Peterson S.W."/>
        </authorList>
    </citation>
    <scope>NUCLEOTIDE SEQUENCE [LARGE SCALE GENOMIC DNA]</scope>
    <source>
        <strain evidence="13 14">DSM 18034</strain>
    </source>
</reference>
<dbReference type="SUPFAM" id="SSF52374">
    <property type="entry name" value="Nucleotidylyl transferase"/>
    <property type="match status" value="1"/>
</dbReference>
<dbReference type="PANTHER" id="PTHR39321">
    <property type="entry name" value="NICOTINATE-NUCLEOTIDE ADENYLYLTRANSFERASE-RELATED"/>
    <property type="match status" value="1"/>
</dbReference>
<keyword evidence="7 11" id="KW-0547">Nucleotide-binding</keyword>
<gene>
    <name evidence="11" type="primary">nadD</name>
    <name evidence="13" type="ORF">SAMN02745702_00563</name>
</gene>
<keyword evidence="14" id="KW-1185">Reference proteome</keyword>
<dbReference type="InterPro" id="IPR005248">
    <property type="entry name" value="NadD/NMNAT"/>
</dbReference>
<dbReference type="HAMAP" id="MF_00244">
    <property type="entry name" value="NaMN_adenylyltr"/>
    <property type="match status" value="1"/>
</dbReference>
<proteinExistence type="inferred from homology"/>
<dbReference type="GO" id="GO:0005524">
    <property type="term" value="F:ATP binding"/>
    <property type="evidence" value="ECO:0007669"/>
    <property type="project" value="UniProtKB-KW"/>
</dbReference>
<dbReference type="GO" id="GO:0004515">
    <property type="term" value="F:nicotinate-nucleotide adenylyltransferase activity"/>
    <property type="evidence" value="ECO:0007669"/>
    <property type="project" value="UniProtKB-UniRule"/>
</dbReference>